<gene>
    <name evidence="2" type="ORF">PoB_001348100</name>
</gene>
<evidence type="ECO:0000313" key="2">
    <source>
        <dbReference type="EMBL" id="GFN86975.1"/>
    </source>
</evidence>
<accession>A0AAV3YI78</accession>
<dbReference type="EMBL" id="BLXT01001645">
    <property type="protein sequence ID" value="GFN86975.1"/>
    <property type="molecule type" value="Genomic_DNA"/>
</dbReference>
<feature type="compositionally biased region" description="Basic and acidic residues" evidence="1">
    <location>
        <begin position="63"/>
        <end position="72"/>
    </location>
</feature>
<reference evidence="2 3" key="1">
    <citation type="journal article" date="2021" name="Elife">
        <title>Chloroplast acquisition without the gene transfer in kleptoplastic sea slugs, Plakobranchus ocellatus.</title>
        <authorList>
            <person name="Maeda T."/>
            <person name="Takahashi S."/>
            <person name="Yoshida T."/>
            <person name="Shimamura S."/>
            <person name="Takaki Y."/>
            <person name="Nagai Y."/>
            <person name="Toyoda A."/>
            <person name="Suzuki Y."/>
            <person name="Arimoto A."/>
            <person name="Ishii H."/>
            <person name="Satoh N."/>
            <person name="Nishiyama T."/>
            <person name="Hasebe M."/>
            <person name="Maruyama T."/>
            <person name="Minagawa J."/>
            <person name="Obokata J."/>
            <person name="Shigenobu S."/>
        </authorList>
    </citation>
    <scope>NUCLEOTIDE SEQUENCE [LARGE SCALE GENOMIC DNA]</scope>
</reference>
<protein>
    <submittedName>
        <fullName evidence="2">Uncharacterized protein</fullName>
    </submittedName>
</protein>
<proteinExistence type="predicted"/>
<feature type="compositionally biased region" description="Low complexity" evidence="1">
    <location>
        <begin position="48"/>
        <end position="57"/>
    </location>
</feature>
<dbReference type="Proteomes" id="UP000735302">
    <property type="component" value="Unassembled WGS sequence"/>
</dbReference>
<evidence type="ECO:0000256" key="1">
    <source>
        <dbReference type="SAM" id="MobiDB-lite"/>
    </source>
</evidence>
<dbReference type="AlphaFoldDB" id="A0AAV3YI78"/>
<feature type="region of interest" description="Disordered" evidence="1">
    <location>
        <begin position="24"/>
        <end position="94"/>
    </location>
</feature>
<feature type="compositionally biased region" description="Polar residues" evidence="1">
    <location>
        <begin position="28"/>
        <end position="38"/>
    </location>
</feature>
<evidence type="ECO:0000313" key="3">
    <source>
        <dbReference type="Proteomes" id="UP000735302"/>
    </source>
</evidence>
<name>A0AAV3YI78_9GAST</name>
<sequence>MGSTFPDLETFTIIIIIIMNNDDDESRASCQSSQQTTAKGAEPESRRGVAGPARARAYLTTGEARERERGERSGACPRLHLASPRLAPSRGLTD</sequence>
<organism evidence="2 3">
    <name type="scientific">Plakobranchus ocellatus</name>
    <dbReference type="NCBI Taxonomy" id="259542"/>
    <lineage>
        <taxon>Eukaryota</taxon>
        <taxon>Metazoa</taxon>
        <taxon>Spiralia</taxon>
        <taxon>Lophotrochozoa</taxon>
        <taxon>Mollusca</taxon>
        <taxon>Gastropoda</taxon>
        <taxon>Heterobranchia</taxon>
        <taxon>Euthyneura</taxon>
        <taxon>Panpulmonata</taxon>
        <taxon>Sacoglossa</taxon>
        <taxon>Placobranchoidea</taxon>
        <taxon>Plakobranchidae</taxon>
        <taxon>Plakobranchus</taxon>
    </lineage>
</organism>
<keyword evidence="3" id="KW-1185">Reference proteome</keyword>
<comment type="caution">
    <text evidence="2">The sequence shown here is derived from an EMBL/GenBank/DDBJ whole genome shotgun (WGS) entry which is preliminary data.</text>
</comment>